<sequence length="465" mass="52164">MSALTFKRGQNMPARHLIWLCLVAGLHPVFTEAVAAASPEEASRLGTELTPLGAERAGNADGSIPPWDPAMTPIPEDYEPGSNNYINPFPNEKPLCTIDAGNWQDHAQQLTEGSKAMLEKLGHDGFMLRVYPSKRSHSAPDWFYANTLKNAVNAKLVAGGQKIENSLPGTPFPIPQSALEVLWNHMIRYAEPSTQDYDVYYVNSNGKPILSTTATSALVYPMYETPDEPVGDKAWLKLRINYKAPARRAGEILLVHEPGADYSAGQGRRAWQYLTGQRRVRLAPAVAFDTPNPAVAGTSTYDDAFIFNGSPERFDWKLLGKREMIVPYSNYDFIFKHEVENMLGERFLKPEFVRWEKHRVWVIEATLKPGQRHLYGKRRLYIDEDSWSAVAGETYDARGNLWRVQFNYSARLYDGHASAGANGVYDLLQDIYNLNGKPKPGKYRHGFDSSGQYFTPKGMARAGVR</sequence>
<gene>
    <name evidence="2" type="ORF">C0039_11950</name>
</gene>
<evidence type="ECO:0000256" key="1">
    <source>
        <dbReference type="SAM" id="SignalP"/>
    </source>
</evidence>
<keyword evidence="3" id="KW-1185">Reference proteome</keyword>
<keyword evidence="1" id="KW-0732">Signal</keyword>
<evidence type="ECO:0000313" key="3">
    <source>
        <dbReference type="Proteomes" id="UP000235005"/>
    </source>
</evidence>
<dbReference type="EMBL" id="PKUS01000013">
    <property type="protein sequence ID" value="PLW68481.1"/>
    <property type="molecule type" value="Genomic_DNA"/>
</dbReference>
<protein>
    <submittedName>
        <fullName evidence="2">DUF1329 domain-containing protein</fullName>
    </submittedName>
</protein>
<comment type="caution">
    <text evidence="2">The sequence shown here is derived from an EMBL/GenBank/DDBJ whole genome shotgun (WGS) entry which is preliminary data.</text>
</comment>
<organism evidence="2 3">
    <name type="scientific">Pseudohalioglobus lutimaris</name>
    <dbReference type="NCBI Taxonomy" id="1737061"/>
    <lineage>
        <taxon>Bacteria</taxon>
        <taxon>Pseudomonadati</taxon>
        <taxon>Pseudomonadota</taxon>
        <taxon>Gammaproteobacteria</taxon>
        <taxon>Cellvibrionales</taxon>
        <taxon>Halieaceae</taxon>
        <taxon>Pseudohalioglobus</taxon>
    </lineage>
</organism>
<dbReference type="Pfam" id="PF07044">
    <property type="entry name" value="DUF1329"/>
    <property type="match status" value="1"/>
</dbReference>
<dbReference type="OrthoDB" id="178023at2"/>
<evidence type="ECO:0000313" key="2">
    <source>
        <dbReference type="EMBL" id="PLW68481.1"/>
    </source>
</evidence>
<dbReference type="CDD" id="cd16329">
    <property type="entry name" value="LolA_like"/>
    <property type="match status" value="1"/>
</dbReference>
<accession>A0A2N5X1W6</accession>
<dbReference type="AlphaFoldDB" id="A0A2N5X1W6"/>
<feature type="chain" id="PRO_5014736785" evidence="1">
    <location>
        <begin position="36"/>
        <end position="465"/>
    </location>
</feature>
<reference evidence="2 3" key="1">
    <citation type="submission" date="2018-01" db="EMBL/GenBank/DDBJ databases">
        <title>The draft genome sequence of Halioglobus lutimaris HF004.</title>
        <authorList>
            <person name="Du Z.-J."/>
            <person name="Shi M.-J."/>
        </authorList>
    </citation>
    <scope>NUCLEOTIDE SEQUENCE [LARGE SCALE GENOMIC DNA]</scope>
    <source>
        <strain evidence="2 3">HF004</strain>
    </source>
</reference>
<proteinExistence type="predicted"/>
<dbReference type="Gene3D" id="2.50.20.10">
    <property type="entry name" value="Lipoprotein localisation LolA/LolB/LppX"/>
    <property type="match status" value="1"/>
</dbReference>
<name>A0A2N5X1W6_9GAMM</name>
<dbReference type="Proteomes" id="UP000235005">
    <property type="component" value="Unassembled WGS sequence"/>
</dbReference>
<dbReference type="InterPro" id="IPR010752">
    <property type="entry name" value="DUF1329"/>
</dbReference>
<feature type="signal peptide" evidence="1">
    <location>
        <begin position="1"/>
        <end position="35"/>
    </location>
</feature>